<dbReference type="RefSeq" id="WP_140021254.1">
    <property type="nucleotide sequence ID" value="NZ_JACIEX010000007.1"/>
</dbReference>
<comment type="caution">
    <text evidence="2">The sequence shown here is derived from an EMBL/GenBank/DDBJ whole genome shotgun (WGS) entry which is preliminary data.</text>
</comment>
<evidence type="ECO:0000313" key="1">
    <source>
        <dbReference type="EMBL" id="MBB4094845.1"/>
    </source>
</evidence>
<reference evidence="2 3" key="1">
    <citation type="journal article" date="2011" name="Int. J. Syst. Evol. Microbiol.">
        <title>Ochrobactrum pecoris sp. nov., isolated from farm animals.</title>
        <authorList>
            <person name="Kampfer P."/>
            <person name="Huber B."/>
            <person name="Busse H.J."/>
            <person name="Scholz H.C."/>
            <person name="Tomaso H."/>
            <person name="Hotzel H."/>
            <person name="Melzer F."/>
        </authorList>
    </citation>
    <scope>NUCLEOTIDE SEQUENCE [LARGE SCALE GENOMIC DNA]</scope>
    <source>
        <strain evidence="2 3">08RB2639</strain>
    </source>
</reference>
<organism evidence="2 3">
    <name type="scientific">Brucella pecoris</name>
    <dbReference type="NCBI Taxonomy" id="867683"/>
    <lineage>
        <taxon>Bacteria</taxon>
        <taxon>Pseudomonadati</taxon>
        <taxon>Pseudomonadota</taxon>
        <taxon>Alphaproteobacteria</taxon>
        <taxon>Hyphomicrobiales</taxon>
        <taxon>Brucellaceae</taxon>
        <taxon>Brucella/Ochrobactrum group</taxon>
        <taxon>Brucella</taxon>
    </lineage>
</organism>
<name>A0A5C5CIZ0_9HYPH</name>
<dbReference type="EMBL" id="JACIEX010000007">
    <property type="protein sequence ID" value="MBB4094845.1"/>
    <property type="molecule type" value="Genomic_DNA"/>
</dbReference>
<dbReference type="EMBL" id="VEWK01000007">
    <property type="protein sequence ID" value="TNV11228.1"/>
    <property type="molecule type" value="Genomic_DNA"/>
</dbReference>
<proteinExistence type="predicted"/>
<reference evidence="2" key="2">
    <citation type="submission" date="2019-06" db="EMBL/GenBank/DDBJ databases">
        <authorList>
            <person name="Hu M."/>
        </authorList>
    </citation>
    <scope>NUCLEOTIDE SEQUENCE</scope>
    <source>
        <strain evidence="2">08RB2639</strain>
    </source>
</reference>
<sequence>MKTFGDEARDLSYEISERELDLRLLTEFQAKGGGFRLSVTCDHPDDYVRNVIQRMGHDEFLLKTVMNYMVKQATLDLNNAVLKLRAHTISHNSTQVSEARP</sequence>
<gene>
    <name evidence="2" type="ORF">FIB18_13675</name>
    <name evidence="1" type="ORF">GGQ79_003380</name>
</gene>
<evidence type="ECO:0000313" key="4">
    <source>
        <dbReference type="Proteomes" id="UP000553980"/>
    </source>
</evidence>
<evidence type="ECO:0000313" key="3">
    <source>
        <dbReference type="Proteomes" id="UP000313390"/>
    </source>
</evidence>
<dbReference type="Proteomes" id="UP000313390">
    <property type="component" value="Unassembled WGS sequence"/>
</dbReference>
<dbReference type="Proteomes" id="UP000553980">
    <property type="component" value="Unassembled WGS sequence"/>
</dbReference>
<dbReference type="AlphaFoldDB" id="A0A5C5CIZ0"/>
<accession>A0A5C5CIZ0</accession>
<protein>
    <submittedName>
        <fullName evidence="2">Uncharacterized protein</fullName>
    </submittedName>
</protein>
<reference evidence="1 4" key="3">
    <citation type="submission" date="2020-08" db="EMBL/GenBank/DDBJ databases">
        <title>Genomic Encyclopedia of Type Strains, Phase IV (KMG-IV): sequencing the most valuable type-strain genomes for metagenomic binning, comparative biology and taxonomic classification.</title>
        <authorList>
            <person name="Goeker M."/>
        </authorList>
    </citation>
    <scope>NUCLEOTIDE SEQUENCE [LARGE SCALE GENOMIC DNA]</scope>
    <source>
        <strain evidence="1 4">DSM 23868</strain>
    </source>
</reference>
<evidence type="ECO:0000313" key="2">
    <source>
        <dbReference type="EMBL" id="TNV11228.1"/>
    </source>
</evidence>
<keyword evidence="4" id="KW-1185">Reference proteome</keyword>
<dbReference type="OrthoDB" id="9994861at2"/>